<evidence type="ECO:0000256" key="6">
    <source>
        <dbReference type="SAM" id="SignalP"/>
    </source>
</evidence>
<dbReference type="Gene3D" id="3.30.420.40">
    <property type="match status" value="2"/>
</dbReference>
<dbReference type="Proteomes" id="UP000769528">
    <property type="component" value="Unassembled WGS sequence"/>
</dbReference>
<feature type="signal peptide" evidence="6">
    <location>
        <begin position="1"/>
        <end position="19"/>
    </location>
</feature>
<dbReference type="Gene3D" id="3.90.640.10">
    <property type="entry name" value="Actin, Chain A, domain 4"/>
    <property type="match status" value="1"/>
</dbReference>
<keyword evidence="8" id="KW-1185">Reference proteome</keyword>
<evidence type="ECO:0000256" key="4">
    <source>
        <dbReference type="SAM" id="Coils"/>
    </source>
</evidence>
<dbReference type="EMBL" id="JAEUBF010000772">
    <property type="protein sequence ID" value="KAH3675455.1"/>
    <property type="molecule type" value="Genomic_DNA"/>
</dbReference>
<dbReference type="SUPFAM" id="SSF53067">
    <property type="entry name" value="Actin-like ATPase domain"/>
    <property type="match status" value="2"/>
</dbReference>
<keyword evidence="3" id="KW-0143">Chaperone</keyword>
<dbReference type="AlphaFoldDB" id="A0A9P8TEB6"/>
<dbReference type="FunFam" id="3.90.640.10:FF:000004">
    <property type="entry name" value="Heat shock 70 kDa protein 4"/>
    <property type="match status" value="1"/>
</dbReference>
<dbReference type="GO" id="GO:0034663">
    <property type="term" value="C:endoplasmic reticulum chaperone complex"/>
    <property type="evidence" value="ECO:0007669"/>
    <property type="project" value="TreeGrafter"/>
</dbReference>
<dbReference type="Gene3D" id="3.30.30.30">
    <property type="match status" value="1"/>
</dbReference>
<feature type="compositionally biased region" description="Basic and acidic residues" evidence="5">
    <location>
        <begin position="827"/>
        <end position="851"/>
    </location>
</feature>
<feature type="compositionally biased region" description="Basic and acidic residues" evidence="5">
    <location>
        <begin position="872"/>
        <end position="885"/>
    </location>
</feature>
<name>A0A9P8TEB6_9ASCO</name>
<evidence type="ECO:0000256" key="1">
    <source>
        <dbReference type="ARBA" id="ARBA00022741"/>
    </source>
</evidence>
<dbReference type="GO" id="GO:0030968">
    <property type="term" value="P:endoplasmic reticulum unfolded protein response"/>
    <property type="evidence" value="ECO:0007669"/>
    <property type="project" value="TreeGrafter"/>
</dbReference>
<dbReference type="PRINTS" id="PR00301">
    <property type="entry name" value="HEATSHOCK70"/>
</dbReference>
<protein>
    <submittedName>
        <fullName evidence="7">Uncharacterized protein</fullName>
    </submittedName>
</protein>
<feature type="coiled-coil region" evidence="4">
    <location>
        <begin position="589"/>
        <end position="616"/>
    </location>
</feature>
<comment type="caution">
    <text evidence="7">The sequence shown here is derived from an EMBL/GenBank/DDBJ whole genome shotgun (WGS) entry which is preliminary data.</text>
</comment>
<reference evidence="7" key="1">
    <citation type="journal article" date="2021" name="Open Biol.">
        <title>Shared evolutionary footprints suggest mitochondrial oxidative damage underlies multiple complex I losses in fungi.</title>
        <authorList>
            <person name="Schikora-Tamarit M.A."/>
            <person name="Marcet-Houben M."/>
            <person name="Nosek J."/>
            <person name="Gabaldon T."/>
        </authorList>
    </citation>
    <scope>NUCLEOTIDE SEQUENCE</scope>
    <source>
        <strain evidence="7">CBS6341</strain>
    </source>
</reference>
<sequence length="885" mass="99522">MRLPHSVLLAIAFFTVAYGAILGIDLGQDFTKAAVVAPGVPFEIVMSADSKRKDVSGLAIKKLGKDEIERIYGSATNSLFTRFPKNCLLNFKALLGKSTEDPVVTHYLTSHPSVDLVPSKRDTIEFKIDDNTYPVEEVLAMNLQNIADRASLILKEKAPGGYSQINDIAVTVPGFFTESQRNAIQDAATLSGFKTIALVDDGVAIATNFATNRDFTVGKKESHIIYDMGAGSTKATLVSFLKLNETQPLQIVVEGYSYDEALGGTFFTNSVAELIKNKFLESYSKIRSDILNSNSRAIAKIYQSAEKAKLVLSANNEAHISIESIIDDIDFKSKITREEFEEIISDSAPRISAPIIHALQDADLNLEDISSVIYAGGSTRVPFVQQHLLSLLGEELISKTINADEAAVLGTTLRGVQISKMFKAKEFNVTNNSIYNYRTIFDDDTEHLVFPRGSSYGIQQEIDITDNFVPGKAIGFDLAEDNRRFLQHIIPQDYKHSFNESNCVSDVKIFANFDLSESRLFKLEAIEARCELQSAEKEKGFLDKLKGDTKTEIAPRYARSKVPFKTDYFPKRPLGNVAIQDLKYHIQQLNAKDLQRKQLSEKLNELEATLYSARNYIEDDEVNTHGPSSVIESLQKSITENLEWLDYESENAKVKEIKQKIESIKTYRKQIEKYIKQSSIPLDEEEFKNIHESLSQSLESSETTLNSLAQESLDISEKFSQIGLDYAKELTKLTKVAQSLPKKEFEEANEKVSSIFKEIEKLLSNSKNIKSKSREELFELREKALTNLEVLTKIEKQFKLTHSQRLKELNGAIVRFYKAQKRAEQKAKEEEAKKKAAKIDTDAIEQEGFHDNDDDIFEDAFEDASEGDGIEDESKFSKNKDHDEL</sequence>
<feature type="compositionally biased region" description="Acidic residues" evidence="5">
    <location>
        <begin position="852"/>
        <end position="871"/>
    </location>
</feature>
<dbReference type="InterPro" id="IPR013126">
    <property type="entry name" value="Hsp_70_fam"/>
</dbReference>
<dbReference type="Pfam" id="PF00012">
    <property type="entry name" value="HSP70"/>
    <property type="match status" value="1"/>
</dbReference>
<evidence type="ECO:0000256" key="2">
    <source>
        <dbReference type="ARBA" id="ARBA00022840"/>
    </source>
</evidence>
<keyword evidence="1" id="KW-0547">Nucleotide-binding</keyword>
<organism evidence="7 8">
    <name type="scientific">Wickerhamomyces mucosus</name>
    <dbReference type="NCBI Taxonomy" id="1378264"/>
    <lineage>
        <taxon>Eukaryota</taxon>
        <taxon>Fungi</taxon>
        <taxon>Dikarya</taxon>
        <taxon>Ascomycota</taxon>
        <taxon>Saccharomycotina</taxon>
        <taxon>Saccharomycetes</taxon>
        <taxon>Phaffomycetales</taxon>
        <taxon>Wickerhamomycetaceae</taxon>
        <taxon>Wickerhamomyces</taxon>
    </lineage>
</organism>
<feature type="region of interest" description="Disordered" evidence="5">
    <location>
        <begin position="827"/>
        <end position="885"/>
    </location>
</feature>
<reference evidence="7" key="2">
    <citation type="submission" date="2021-01" db="EMBL/GenBank/DDBJ databases">
        <authorList>
            <person name="Schikora-Tamarit M.A."/>
        </authorList>
    </citation>
    <scope>NUCLEOTIDE SEQUENCE</scope>
    <source>
        <strain evidence="7">CBS6341</strain>
    </source>
</reference>
<dbReference type="InterPro" id="IPR043129">
    <property type="entry name" value="ATPase_NBD"/>
</dbReference>
<keyword evidence="4" id="KW-0175">Coiled coil</keyword>
<dbReference type="GO" id="GO:0005524">
    <property type="term" value="F:ATP binding"/>
    <property type="evidence" value="ECO:0007669"/>
    <property type="project" value="UniProtKB-KW"/>
</dbReference>
<keyword evidence="6" id="KW-0732">Signal</keyword>
<gene>
    <name evidence="7" type="ORF">WICMUC_002744</name>
</gene>
<dbReference type="InterPro" id="IPR029048">
    <property type="entry name" value="HSP70_C_sf"/>
</dbReference>
<dbReference type="CDD" id="cd10230">
    <property type="entry name" value="ASKHA_NBD_HSP70_HYOU1"/>
    <property type="match status" value="1"/>
</dbReference>
<dbReference type="Gene3D" id="1.20.1270.10">
    <property type="match status" value="1"/>
</dbReference>
<evidence type="ECO:0000313" key="7">
    <source>
        <dbReference type="EMBL" id="KAH3675455.1"/>
    </source>
</evidence>
<keyword evidence="2" id="KW-0067">ATP-binding</keyword>
<dbReference type="GO" id="GO:0140662">
    <property type="term" value="F:ATP-dependent protein folding chaperone"/>
    <property type="evidence" value="ECO:0007669"/>
    <property type="project" value="InterPro"/>
</dbReference>
<dbReference type="SUPFAM" id="SSF100934">
    <property type="entry name" value="Heat shock protein 70kD (HSP70), C-terminal subdomain"/>
    <property type="match status" value="1"/>
</dbReference>
<accession>A0A9P8TEB6</accession>
<dbReference type="PANTHER" id="PTHR45639">
    <property type="entry name" value="HSC70CB, ISOFORM G-RELATED"/>
    <property type="match status" value="1"/>
</dbReference>
<evidence type="ECO:0000313" key="8">
    <source>
        <dbReference type="Proteomes" id="UP000769528"/>
    </source>
</evidence>
<evidence type="ECO:0000256" key="5">
    <source>
        <dbReference type="SAM" id="MobiDB-lite"/>
    </source>
</evidence>
<dbReference type="OrthoDB" id="10262720at2759"/>
<proteinExistence type="predicted"/>
<dbReference type="PANTHER" id="PTHR45639:SF3">
    <property type="entry name" value="HYPOXIA UP-REGULATED PROTEIN 1"/>
    <property type="match status" value="1"/>
</dbReference>
<feature type="coiled-coil region" evidence="4">
    <location>
        <begin position="657"/>
        <end position="711"/>
    </location>
</feature>
<feature type="chain" id="PRO_5040331631" evidence="6">
    <location>
        <begin position="20"/>
        <end position="885"/>
    </location>
</feature>
<evidence type="ECO:0000256" key="3">
    <source>
        <dbReference type="ARBA" id="ARBA00023186"/>
    </source>
</evidence>